<dbReference type="STRING" id="1295533.A0A1E3HFK6"/>
<dbReference type="Pfam" id="PF11816">
    <property type="entry name" value="DUF3337"/>
    <property type="match status" value="1"/>
</dbReference>
<comment type="similarity">
    <text evidence="1">Belongs to the WD repeat WDR48 family.</text>
</comment>
<feature type="compositionally biased region" description="Polar residues" evidence="5">
    <location>
        <begin position="577"/>
        <end position="587"/>
    </location>
</feature>
<dbReference type="PROSITE" id="PS50294">
    <property type="entry name" value="WD_REPEATS_REGION"/>
    <property type="match status" value="2"/>
</dbReference>
<dbReference type="Gene3D" id="2.130.10.10">
    <property type="entry name" value="YVTN repeat-like/Quinoprotein amine dehydrogenase"/>
    <property type="match status" value="2"/>
</dbReference>
<dbReference type="InterPro" id="IPR051246">
    <property type="entry name" value="WDR48"/>
</dbReference>
<dbReference type="PROSITE" id="PS50082">
    <property type="entry name" value="WD_REPEATS_2"/>
    <property type="match status" value="4"/>
</dbReference>
<dbReference type="RefSeq" id="XP_018990073.1">
    <property type="nucleotide sequence ID" value="XM_019142430.1"/>
</dbReference>
<dbReference type="PRINTS" id="PR00320">
    <property type="entry name" value="GPROTEINBRPT"/>
</dbReference>
<evidence type="ECO:0000256" key="5">
    <source>
        <dbReference type="SAM" id="MobiDB-lite"/>
    </source>
</evidence>
<feature type="region of interest" description="Disordered" evidence="5">
    <location>
        <begin position="626"/>
        <end position="646"/>
    </location>
</feature>
<dbReference type="InterPro" id="IPR001680">
    <property type="entry name" value="WD40_rpt"/>
</dbReference>
<dbReference type="Pfam" id="PF00400">
    <property type="entry name" value="WD40"/>
    <property type="match status" value="4"/>
</dbReference>
<organism evidence="6 7">
    <name type="scientific">Cryptococcus amylolentus CBS 6039</name>
    <dbReference type="NCBI Taxonomy" id="1295533"/>
    <lineage>
        <taxon>Eukaryota</taxon>
        <taxon>Fungi</taxon>
        <taxon>Dikarya</taxon>
        <taxon>Basidiomycota</taxon>
        <taxon>Agaricomycotina</taxon>
        <taxon>Tremellomycetes</taxon>
        <taxon>Tremellales</taxon>
        <taxon>Cryptococcaceae</taxon>
        <taxon>Cryptococcus</taxon>
    </lineage>
</organism>
<feature type="region of interest" description="Disordered" evidence="5">
    <location>
        <begin position="514"/>
        <end position="563"/>
    </location>
</feature>
<reference evidence="6 7" key="1">
    <citation type="submission" date="2016-06" db="EMBL/GenBank/DDBJ databases">
        <title>Evolution of pathogenesis and genome organization in the Tremellales.</title>
        <authorList>
            <person name="Cuomo C."/>
            <person name="Litvintseva A."/>
            <person name="Heitman J."/>
            <person name="Chen Y."/>
            <person name="Sun S."/>
            <person name="Springer D."/>
            <person name="Dromer F."/>
            <person name="Young S."/>
            <person name="Zeng Q."/>
            <person name="Chapman S."/>
            <person name="Gujja S."/>
            <person name="Saif S."/>
            <person name="Birren B."/>
        </authorList>
    </citation>
    <scope>NUCLEOTIDE SEQUENCE [LARGE SCALE GENOMIC DNA]</scope>
    <source>
        <strain evidence="6 7">CBS 6039</strain>
    </source>
</reference>
<dbReference type="PROSITE" id="PS00678">
    <property type="entry name" value="WD_REPEATS_1"/>
    <property type="match status" value="1"/>
</dbReference>
<feature type="compositionally biased region" description="Pro residues" evidence="5">
    <location>
        <begin position="14"/>
        <end position="25"/>
    </location>
</feature>
<evidence type="ECO:0000256" key="2">
    <source>
        <dbReference type="ARBA" id="ARBA00022574"/>
    </source>
</evidence>
<dbReference type="OrthoDB" id="2421129at2759"/>
<feature type="compositionally biased region" description="Basic and acidic residues" evidence="5">
    <location>
        <begin position="515"/>
        <end position="536"/>
    </location>
</feature>
<dbReference type="AlphaFoldDB" id="A0A1E3HFK6"/>
<feature type="repeat" description="WD" evidence="4">
    <location>
        <begin position="343"/>
        <end position="384"/>
    </location>
</feature>
<keyword evidence="3" id="KW-0677">Repeat</keyword>
<dbReference type="InterPro" id="IPR015943">
    <property type="entry name" value="WD40/YVTN_repeat-like_dom_sf"/>
</dbReference>
<sequence>MSNIKRRISYVLPSPSPDAPPPLLSLPPDGHDKKGHPTPFILPKAAPTFGSRNPFLQTKRDSQQRKSPGHPQHCLGVEALALDTTTVLEGDSSPGGILYTAGRDGLVASWDLDIPHTRRFSPRYSSLDGKKKPKRIRWESIGDDAEFFEDDDEADPAEGSGSDEEWVDMKKKFDEVPYEDRWEVDKVDLAKRSPQTTFRQSAQTHTDWVNAVLLCNYNRTAITASSDRTIRAWTPHTSGDDESPSTPALIGTHDDYVKSLAWAKGHGYLWSGGLDQKIHLWDIKETRGSDPILTVPITDAKDERGSVYTLGTDQAGTTLAAGTAERTVRLWDARSGPKSTGYLIGHEDRVRSILISDSGKYMLTGSADSTIKLWSLSAHRCLHTFTHSSSSIWSLFSSHPNLERFYSGSRDGHLCAIDFEGCGDISQGECVVLAREGEVEENGRRVGGTYEGEEGIRSIVAMDDEYVWTSTGSADVHRWRDVGRRISRLDKDFDGTSSKRRSWLDSNPLSAVDPFNKRLLDSGEDGLTRTDTRDSRSISFAPAPAVRNNSDEPASPISPVSAVPPALRDRLNHRTSLSTSSFVSDTTTPEEDDVGTRNGLPYSALVNLAPDEGVYGFGAASGSVASFARRPDEPRQPTDPIDPTKRSAFLNRDVDSAAIPLRPTPDEDGRIQGREGLIRSGLCLDKQHVVTVDTLGGVALWNIMSGLCVGIFNWQEIAEAFQITVKPNGEAAVRKQIRRYATDVIKLVMERVNGELEVFPWLAGIDTKIGSLVVHLDEGRVFDADAFADELGVSGEDIDADTRINLGKWALSNLFRGLILAEEHEVTSHVPPLSSPSNPAFLEAPHAPSRMRAPSLSIPIDRPQTSAHRKRAMTGSFSKTRPTLNIPVTSPTLGRQAVFLDMPDEEARERGREEGWRGFDTSKAGTPGRMGLSGPPTVESPTFGMGSGVLSNSYTSASGKDYFSSRKTDPSPPGNANGGGKENNGSIGKSPATPGGGGLMGKLKNLGKKKTAESAMPAVQEREIVKEDTGPKVSERDAAQLEMLDLVRSHHFHPPPPHEAPPIHYPPNTTLLLSEQVGNAGAWVVTYRSQVSTTERDMEALEMNSPMWLLDCIFANRVKEKPVPRVTFVLKPMQGSSLPLLSETSQTVFANRSLRAKRIFTHIADKLNDATPATQTKLTSDDLELFLVQKSGLGAINGRTSVWQLRTLAMNMSEVLVYYALKGESVQK</sequence>
<keyword evidence="2 4" id="KW-0853">WD repeat</keyword>
<feature type="region of interest" description="Disordered" evidence="5">
    <location>
        <begin position="577"/>
        <end position="599"/>
    </location>
</feature>
<dbReference type="PANTHER" id="PTHR19862">
    <property type="entry name" value="WD REPEAT-CONTAINING PROTEIN 48"/>
    <property type="match status" value="1"/>
</dbReference>
<evidence type="ECO:0000256" key="4">
    <source>
        <dbReference type="PROSITE-ProRule" id="PRU00221"/>
    </source>
</evidence>
<proteinExistence type="inferred from homology"/>
<dbReference type="SUPFAM" id="SSF50978">
    <property type="entry name" value="WD40 repeat-like"/>
    <property type="match status" value="1"/>
</dbReference>
<dbReference type="GO" id="GO:0043130">
    <property type="term" value="F:ubiquitin binding"/>
    <property type="evidence" value="ECO:0007669"/>
    <property type="project" value="TreeGrafter"/>
</dbReference>
<feature type="region of interest" description="Disordered" evidence="5">
    <location>
        <begin position="905"/>
        <end position="946"/>
    </location>
</feature>
<dbReference type="EMBL" id="AWGJ01000012">
    <property type="protein sequence ID" value="ODN74211.1"/>
    <property type="molecule type" value="Genomic_DNA"/>
</dbReference>
<feature type="compositionally biased region" description="Low complexity" evidence="5">
    <location>
        <begin position="553"/>
        <end position="563"/>
    </location>
</feature>
<dbReference type="PANTHER" id="PTHR19862:SF14">
    <property type="entry name" value="WD REPEAT-CONTAINING PROTEIN 48"/>
    <property type="match status" value="1"/>
</dbReference>
<feature type="repeat" description="WD" evidence="4">
    <location>
        <begin position="300"/>
        <end position="341"/>
    </location>
</feature>
<feature type="region of interest" description="Disordered" evidence="5">
    <location>
        <begin position="958"/>
        <end position="1017"/>
    </location>
</feature>
<protein>
    <submittedName>
        <fullName evidence="6">Uncharacterized protein</fullName>
    </submittedName>
</protein>
<accession>A0A1E3HFK6</accession>
<dbReference type="GO" id="GO:0000724">
    <property type="term" value="P:double-strand break repair via homologous recombination"/>
    <property type="evidence" value="ECO:0007669"/>
    <property type="project" value="TreeGrafter"/>
</dbReference>
<dbReference type="Proteomes" id="UP000094065">
    <property type="component" value="Unassembled WGS sequence"/>
</dbReference>
<dbReference type="InterPro" id="IPR019775">
    <property type="entry name" value="WD40_repeat_CS"/>
</dbReference>
<evidence type="ECO:0000313" key="7">
    <source>
        <dbReference type="Proteomes" id="UP000094065"/>
    </source>
</evidence>
<feature type="repeat" description="WD" evidence="4">
    <location>
        <begin position="202"/>
        <end position="233"/>
    </location>
</feature>
<dbReference type="InterPro" id="IPR036322">
    <property type="entry name" value="WD40_repeat_dom_sf"/>
</dbReference>
<feature type="region of interest" description="Disordered" evidence="5">
    <location>
        <begin position="1"/>
        <end position="72"/>
    </location>
</feature>
<feature type="compositionally biased region" description="Basic and acidic residues" evidence="5">
    <location>
        <begin position="905"/>
        <end position="917"/>
    </location>
</feature>
<keyword evidence="7" id="KW-1185">Reference proteome</keyword>
<evidence type="ECO:0000256" key="3">
    <source>
        <dbReference type="ARBA" id="ARBA00022737"/>
    </source>
</evidence>
<dbReference type="SMART" id="SM00320">
    <property type="entry name" value="WD40"/>
    <property type="match status" value="6"/>
</dbReference>
<evidence type="ECO:0000256" key="1">
    <source>
        <dbReference type="ARBA" id="ARBA00006917"/>
    </source>
</evidence>
<dbReference type="GeneID" id="30158966"/>
<name>A0A1E3HFK6_9TREE</name>
<comment type="caution">
    <text evidence="6">The sequence shown here is derived from an EMBL/GenBank/DDBJ whole genome shotgun (WGS) entry which is preliminary data.</text>
</comment>
<evidence type="ECO:0000313" key="6">
    <source>
        <dbReference type="EMBL" id="ODN74211.1"/>
    </source>
</evidence>
<dbReference type="InterPro" id="IPR021772">
    <property type="entry name" value="WDR48/Bun107"/>
</dbReference>
<gene>
    <name evidence="6" type="ORF">L202_07657</name>
</gene>
<feature type="repeat" description="WD" evidence="4">
    <location>
        <begin position="250"/>
        <end position="284"/>
    </location>
</feature>
<dbReference type="InterPro" id="IPR020472">
    <property type="entry name" value="WD40_PAC1"/>
</dbReference>